<reference evidence="2" key="1">
    <citation type="submission" date="2021-10" db="EMBL/GenBank/DDBJ databases">
        <title>Tropical sea cucumber genome reveals ecological adaptation and Cuvierian tubules defense mechanism.</title>
        <authorList>
            <person name="Chen T."/>
        </authorList>
    </citation>
    <scope>NUCLEOTIDE SEQUENCE</scope>
    <source>
        <strain evidence="2">Nanhai2018</strain>
        <tissue evidence="2">Muscle</tissue>
    </source>
</reference>
<proteinExistence type="predicted"/>
<sequence length="60" mass="6927">MPIYFTGMRDRIVYPVIVLSPSVTFSLTVVNTPIFARGRIHKEYLRTKICVSQTYEAYLA</sequence>
<evidence type="ECO:0000313" key="2">
    <source>
        <dbReference type="EMBL" id="KAJ8018715.1"/>
    </source>
</evidence>
<dbReference type="EMBL" id="JAIZAY010000217">
    <property type="protein sequence ID" value="KAJ8018715.1"/>
    <property type="molecule type" value="Genomic_DNA"/>
</dbReference>
<keyword evidence="1" id="KW-0472">Membrane</keyword>
<dbReference type="AlphaFoldDB" id="A0A9Q0YAZ3"/>
<comment type="caution">
    <text evidence="2">The sequence shown here is derived from an EMBL/GenBank/DDBJ whole genome shotgun (WGS) entry which is preliminary data.</text>
</comment>
<name>A0A9Q0YAZ3_HOLLE</name>
<protein>
    <submittedName>
        <fullName evidence="2">Uncharacterized protein</fullName>
    </submittedName>
</protein>
<feature type="transmembrane region" description="Helical" evidence="1">
    <location>
        <begin position="12"/>
        <end position="36"/>
    </location>
</feature>
<evidence type="ECO:0000256" key="1">
    <source>
        <dbReference type="SAM" id="Phobius"/>
    </source>
</evidence>
<keyword evidence="1" id="KW-1133">Transmembrane helix</keyword>
<keyword evidence="1" id="KW-0812">Transmembrane</keyword>
<dbReference type="Proteomes" id="UP001152320">
    <property type="component" value="Unassembled WGS sequence"/>
</dbReference>
<keyword evidence="3" id="KW-1185">Reference proteome</keyword>
<organism evidence="2 3">
    <name type="scientific">Holothuria leucospilota</name>
    <name type="common">Black long sea cucumber</name>
    <name type="synonym">Mertensiothuria leucospilota</name>
    <dbReference type="NCBI Taxonomy" id="206669"/>
    <lineage>
        <taxon>Eukaryota</taxon>
        <taxon>Metazoa</taxon>
        <taxon>Echinodermata</taxon>
        <taxon>Eleutherozoa</taxon>
        <taxon>Echinozoa</taxon>
        <taxon>Holothuroidea</taxon>
        <taxon>Aspidochirotacea</taxon>
        <taxon>Aspidochirotida</taxon>
        <taxon>Holothuriidae</taxon>
        <taxon>Holothuria</taxon>
    </lineage>
</organism>
<accession>A0A9Q0YAZ3</accession>
<gene>
    <name evidence="2" type="ORF">HOLleu_43152</name>
</gene>
<evidence type="ECO:0000313" key="3">
    <source>
        <dbReference type="Proteomes" id="UP001152320"/>
    </source>
</evidence>